<feature type="compositionally biased region" description="Basic residues" evidence="1">
    <location>
        <begin position="266"/>
        <end position="277"/>
    </location>
</feature>
<keyword evidence="3" id="KW-1185">Reference proteome</keyword>
<evidence type="ECO:0000256" key="1">
    <source>
        <dbReference type="SAM" id="MobiDB-lite"/>
    </source>
</evidence>
<evidence type="ECO:0000313" key="2">
    <source>
        <dbReference type="EMBL" id="KAJ3564900.1"/>
    </source>
</evidence>
<dbReference type="EMBL" id="JANIEX010000619">
    <property type="protein sequence ID" value="KAJ3564900.1"/>
    <property type="molecule type" value="Genomic_DNA"/>
</dbReference>
<dbReference type="Proteomes" id="UP001213000">
    <property type="component" value="Unassembled WGS sequence"/>
</dbReference>
<sequence>MEVTKLPPTAGLMSKVFVVREIVHTFIQRIFNPISSIRPVQRGFCAIEGIHVRSSTGMPYHQARNRSHPLLLNLLSPPPPAPVFYPPPPPPPPAAYTPPAIPVPNPVEVNGTTYFPLAQEASQTEDFQPLQNGPIVSIPMPIPGALYPPTEFLSDVESPPLLPALGAQYIEPQDYQPRVEPSFLEHAYVNDPSPLLSPPASHAQSVKALPPGDTRLKESELAPASRAESEPVTHEPPLSESRNEGKAESTSSRNSIVEPETTGDYRHKKKSHGHVRRISINVKTGEVTERTLEGRHGVYGL</sequence>
<name>A0AAD5YS99_9AGAR</name>
<organism evidence="2 3">
    <name type="scientific">Leucocoprinus birnbaumii</name>
    <dbReference type="NCBI Taxonomy" id="56174"/>
    <lineage>
        <taxon>Eukaryota</taxon>
        <taxon>Fungi</taxon>
        <taxon>Dikarya</taxon>
        <taxon>Basidiomycota</taxon>
        <taxon>Agaricomycotina</taxon>
        <taxon>Agaricomycetes</taxon>
        <taxon>Agaricomycetidae</taxon>
        <taxon>Agaricales</taxon>
        <taxon>Agaricineae</taxon>
        <taxon>Agaricaceae</taxon>
        <taxon>Leucocoprinus</taxon>
    </lineage>
</organism>
<accession>A0AAD5YS99</accession>
<feature type="region of interest" description="Disordered" evidence="1">
    <location>
        <begin position="190"/>
        <end position="286"/>
    </location>
</feature>
<gene>
    <name evidence="2" type="ORF">NP233_g7990</name>
</gene>
<protein>
    <submittedName>
        <fullName evidence="2">Uncharacterized protein</fullName>
    </submittedName>
</protein>
<dbReference type="AlphaFoldDB" id="A0AAD5YS99"/>
<comment type="caution">
    <text evidence="2">The sequence shown here is derived from an EMBL/GenBank/DDBJ whole genome shotgun (WGS) entry which is preliminary data.</text>
</comment>
<evidence type="ECO:0000313" key="3">
    <source>
        <dbReference type="Proteomes" id="UP001213000"/>
    </source>
</evidence>
<proteinExistence type="predicted"/>
<reference evidence="2" key="1">
    <citation type="submission" date="2022-07" db="EMBL/GenBank/DDBJ databases">
        <title>Genome Sequence of Leucocoprinus birnbaumii.</title>
        <authorList>
            <person name="Buettner E."/>
        </authorList>
    </citation>
    <scope>NUCLEOTIDE SEQUENCE</scope>
    <source>
        <strain evidence="2">VT141</strain>
    </source>
</reference>